<comment type="caution">
    <text evidence="6">The sequence shown here is derived from an EMBL/GenBank/DDBJ whole genome shotgun (WGS) entry which is preliminary data.</text>
</comment>
<feature type="transmembrane region" description="Helical" evidence="4">
    <location>
        <begin position="517"/>
        <end position="546"/>
    </location>
</feature>
<keyword evidence="4" id="KW-0812">Transmembrane</keyword>
<keyword evidence="2" id="KW-0175">Coiled coil</keyword>
<feature type="coiled-coil region" evidence="2">
    <location>
        <begin position="51"/>
        <end position="120"/>
    </location>
</feature>
<reference evidence="6 7" key="1">
    <citation type="journal article" date="2015" name="Genome Announc.">
        <title>Expanding the biotechnology potential of lactobacilli through comparative genomics of 213 strains and associated genera.</title>
        <authorList>
            <person name="Sun Z."/>
            <person name="Harris H.M."/>
            <person name="McCann A."/>
            <person name="Guo C."/>
            <person name="Argimon S."/>
            <person name="Zhang W."/>
            <person name="Yang X."/>
            <person name="Jeffery I.B."/>
            <person name="Cooney J.C."/>
            <person name="Kagawa T.F."/>
            <person name="Liu W."/>
            <person name="Song Y."/>
            <person name="Salvetti E."/>
            <person name="Wrobel A."/>
            <person name="Rasinkangas P."/>
            <person name="Parkhill J."/>
            <person name="Rea M.C."/>
            <person name="O'Sullivan O."/>
            <person name="Ritari J."/>
            <person name="Douillard F.P."/>
            <person name="Paul Ross R."/>
            <person name="Yang R."/>
            <person name="Briner A.E."/>
            <person name="Felis G.E."/>
            <person name="de Vos W.M."/>
            <person name="Barrangou R."/>
            <person name="Klaenhammer T.R."/>
            <person name="Caufield P.W."/>
            <person name="Cui Y."/>
            <person name="Zhang H."/>
            <person name="O'Toole P.W."/>
        </authorList>
    </citation>
    <scope>NUCLEOTIDE SEQUENCE [LARGE SCALE GENOMIC DNA]</scope>
    <source>
        <strain evidence="6 7">DSM 15833</strain>
    </source>
</reference>
<dbReference type="PATRIC" id="fig|1423740.3.peg.1999"/>
<dbReference type="Proteomes" id="UP000051048">
    <property type="component" value="Unassembled WGS sequence"/>
</dbReference>
<dbReference type="EMBL" id="AZFH01000198">
    <property type="protein sequence ID" value="KRL76613.1"/>
    <property type="molecule type" value="Genomic_DNA"/>
</dbReference>
<dbReference type="InterPro" id="IPR010090">
    <property type="entry name" value="Phage_tape_meas"/>
</dbReference>
<keyword evidence="4" id="KW-0472">Membrane</keyword>
<keyword evidence="1" id="KW-1188">Viral release from host cell</keyword>
<dbReference type="NCBIfam" id="TIGR01760">
    <property type="entry name" value="tape_meas_TP901"/>
    <property type="match status" value="1"/>
</dbReference>
<evidence type="ECO:0000256" key="2">
    <source>
        <dbReference type="SAM" id="Coils"/>
    </source>
</evidence>
<accession>A0A0R1TDL8</accession>
<dbReference type="Gene3D" id="1.10.287.1490">
    <property type="match status" value="1"/>
</dbReference>
<proteinExistence type="predicted"/>
<evidence type="ECO:0000313" key="7">
    <source>
        <dbReference type="Proteomes" id="UP000051048"/>
    </source>
</evidence>
<dbReference type="Pfam" id="PF10145">
    <property type="entry name" value="PhageMin_Tail"/>
    <property type="match status" value="1"/>
</dbReference>
<protein>
    <submittedName>
        <fullName evidence="6">TP901 family phage tail tape measure protein</fullName>
    </submittedName>
</protein>
<name>A0A0R1TDL8_9LACO</name>
<dbReference type="PANTHER" id="PTHR37813:SF1">
    <property type="entry name" value="FELS-2 PROPHAGE PROTEIN"/>
    <property type="match status" value="1"/>
</dbReference>
<feature type="compositionally biased region" description="Low complexity" evidence="3">
    <location>
        <begin position="1157"/>
        <end position="1168"/>
    </location>
</feature>
<evidence type="ECO:0000313" key="6">
    <source>
        <dbReference type="EMBL" id="KRL76613.1"/>
    </source>
</evidence>
<evidence type="ECO:0000256" key="3">
    <source>
        <dbReference type="SAM" id="MobiDB-lite"/>
    </source>
</evidence>
<gene>
    <name evidence="6" type="ORF">FC36_GL001851</name>
</gene>
<dbReference type="STRING" id="1423740.FC36_GL001851"/>
<sequence>MGASLGHLAATVELNINPFKSNASALKAQIRATTSALKAQDTALRGNKNNLNAMRASYATMQSQMRNYEALLKKQMATYNQLKGKTAETASEQQKLSTRQANAANQVNKTSAAMEALRNRMSSLSGQIAVQSSRWTQLGSKLTSIGEKIQSVSSKIQGFGQSMTTHITAPIAAGIGYGAKKLIEFDGTMNNTKNLIRQGGESVQETMSGINRMTSDAEKYSNKYGISQTKIAQGYQDLVKRGYTSKQAIGAMNAELQASVATGDDFSEVTSVASQTLEAFGMKSNSVAGMTRNTKAVVNSLAYAADATSTGFQDLGVAMSYVGSTAHSAGFSLAETSSAIGILSNNGLEADKAGTGLRKVINSLISPTTGAKNALQKLGLSTKDFIDKSGKMKSMTEIFGTLNKHMKGLTQSQKNDIFHSIFGTTGQQAALILAQNSEELGKLTKKVQEAAGKDYVGKLSESNLKSAQNQIRIFKESLTNMMMQVARVILPIITPIIQKISELAQKFGELSPGMQKLITYAALGVAALGPLISVIGSVGTAVGGLLKAGGSLATWLGKIAGKRAAATTIAEIGTSAAGSVGGLTSMTGATTGATAALGGLGPMLATVGVAIVAGIAYYELFGKKIAQNNAEIGQWGTKVGSETNKALSSFKQTTTGINQALTDMTTAGETSTKQLADSFDKQFAQIEKQAKDHVEKVKASVKDMPKEVQNAAAETATKEQQTMNKSLDNLKNYKQQYQAILKGHHGTVRDLDANQRVALLNIEQGMQNEMLNVLRISGSKRKTILAALNADYKNMNQQQRQDTLTTLKQSEADTIKSYAKRSKELKKMHEEGKLTTAEYNASMKALRQADQKTINQIADAYYKCAKASGMSAQQIKDSMREAGLSYDQAKARADEMAKVTSNSSAIMVAKTNDMSNSVKKAADMWNGLVFDPKTGKIKTNAIDEVEKAVQSKNKWNQIQLLEKEGKLSSNAKEMVADALLSTGKWNSLSLKEQKAWIKSNVGKTMVEAMEKTGQWNSLSLQAKEAIVNAKGLPQLADAVAKYKLWNGLPTTVKQLLANDANASAILKQAGINIDEYNRKHPEHKSLTGDSNSVDQASQKGKNSIFGFNSTNPLHKPMTGDSNSVDNASRRGRSSIGAFNGTNPKHKPFTGNSSSVDSASGRGRSSIGSFNGTNPNHKNFRGTDYTSGAARRAISAISSFNAMRTWTKTLTTVYQTIHEVITRRKGRAKGTNYHEGGPMLVNDQPGPVFREAVQFPGQPAFIPFGRNVPIDNAPRGTKVIKASETAKLFGNLPQYANGTAHAVDVAKGLSKSVKATPVSLEATNVIDNSGVESNQQTLINLVGAILSELSKPGNDNQREALRTVMQGMDQLTNQRVRGRLS</sequence>
<evidence type="ECO:0000259" key="5">
    <source>
        <dbReference type="Pfam" id="PF10145"/>
    </source>
</evidence>
<feature type="region of interest" description="Disordered" evidence="3">
    <location>
        <begin position="1080"/>
        <end position="1183"/>
    </location>
</feature>
<dbReference type="PANTHER" id="PTHR37813">
    <property type="entry name" value="FELS-2 PROPHAGE PROTEIN"/>
    <property type="match status" value="1"/>
</dbReference>
<dbReference type="RefSeq" id="WP_025020728.1">
    <property type="nucleotide sequence ID" value="NZ_AZFH01000198.1"/>
</dbReference>
<feature type="transmembrane region" description="Helical" evidence="4">
    <location>
        <begin position="595"/>
        <end position="618"/>
    </location>
</feature>
<evidence type="ECO:0000256" key="4">
    <source>
        <dbReference type="SAM" id="Phobius"/>
    </source>
</evidence>
<evidence type="ECO:0000256" key="1">
    <source>
        <dbReference type="ARBA" id="ARBA00022612"/>
    </source>
</evidence>
<organism evidence="6 7">
    <name type="scientific">Ligilactobacillus equi DSM 15833 = JCM 10991</name>
    <dbReference type="NCBI Taxonomy" id="1423740"/>
    <lineage>
        <taxon>Bacteria</taxon>
        <taxon>Bacillati</taxon>
        <taxon>Bacillota</taxon>
        <taxon>Bacilli</taxon>
        <taxon>Lactobacillales</taxon>
        <taxon>Lactobacillaceae</taxon>
        <taxon>Ligilactobacillus</taxon>
    </lineage>
</organism>
<dbReference type="OrthoDB" id="2137849at2"/>
<keyword evidence="4" id="KW-1133">Transmembrane helix</keyword>
<feature type="compositionally biased region" description="Polar residues" evidence="3">
    <location>
        <begin position="1087"/>
        <end position="1112"/>
    </location>
</feature>
<feature type="domain" description="Phage tail tape measure protein" evidence="5">
    <location>
        <begin position="216"/>
        <end position="423"/>
    </location>
</feature>